<organism evidence="1">
    <name type="scientific">marine metagenome</name>
    <dbReference type="NCBI Taxonomy" id="408172"/>
    <lineage>
        <taxon>unclassified sequences</taxon>
        <taxon>metagenomes</taxon>
        <taxon>ecological metagenomes</taxon>
    </lineage>
</organism>
<sequence>METQLLVEKFKGRGPLVHVVLDGWGVAPEGPGNAIGQANLPL</sequence>
<evidence type="ECO:0008006" key="2">
    <source>
        <dbReference type="Google" id="ProtNLM"/>
    </source>
</evidence>
<dbReference type="Gene3D" id="3.40.720.10">
    <property type="entry name" value="Alkaline Phosphatase, subunit A"/>
    <property type="match status" value="1"/>
</dbReference>
<dbReference type="AlphaFoldDB" id="A0A382VJJ1"/>
<accession>A0A382VJJ1</accession>
<evidence type="ECO:0000313" key="1">
    <source>
        <dbReference type="EMBL" id="SVD46185.1"/>
    </source>
</evidence>
<dbReference type="EMBL" id="UINC01152154">
    <property type="protein sequence ID" value="SVD46185.1"/>
    <property type="molecule type" value="Genomic_DNA"/>
</dbReference>
<proteinExistence type="predicted"/>
<feature type="non-terminal residue" evidence="1">
    <location>
        <position position="42"/>
    </location>
</feature>
<gene>
    <name evidence="1" type="ORF">METZ01_LOCUS399039</name>
</gene>
<feature type="non-terminal residue" evidence="1">
    <location>
        <position position="1"/>
    </location>
</feature>
<name>A0A382VJJ1_9ZZZZ</name>
<protein>
    <recommendedName>
        <fullName evidence="2">Metalloenzyme domain-containing protein</fullName>
    </recommendedName>
</protein>
<dbReference type="InterPro" id="IPR017850">
    <property type="entry name" value="Alkaline_phosphatase_core_sf"/>
</dbReference>
<reference evidence="1" key="1">
    <citation type="submission" date="2018-05" db="EMBL/GenBank/DDBJ databases">
        <authorList>
            <person name="Lanie J.A."/>
            <person name="Ng W.-L."/>
            <person name="Kazmierczak K.M."/>
            <person name="Andrzejewski T.M."/>
            <person name="Davidsen T.M."/>
            <person name="Wayne K.J."/>
            <person name="Tettelin H."/>
            <person name="Glass J.I."/>
            <person name="Rusch D."/>
            <person name="Podicherti R."/>
            <person name="Tsui H.-C.T."/>
            <person name="Winkler M.E."/>
        </authorList>
    </citation>
    <scope>NUCLEOTIDE SEQUENCE</scope>
</reference>